<proteinExistence type="predicted"/>
<dbReference type="Proteomes" id="UP000702964">
    <property type="component" value="Unassembled WGS sequence"/>
</dbReference>
<evidence type="ECO:0008006" key="3">
    <source>
        <dbReference type="Google" id="ProtNLM"/>
    </source>
</evidence>
<gene>
    <name evidence="1" type="ORF">G195_005994</name>
</gene>
<protein>
    <recommendedName>
        <fullName evidence="3">RxLR effector protein</fullName>
    </recommendedName>
</protein>
<accession>A0A8J4S7J9</accession>
<organism evidence="1 2">
    <name type="scientific">Phytophthora kernoviae 00238/432</name>
    <dbReference type="NCBI Taxonomy" id="1284355"/>
    <lineage>
        <taxon>Eukaryota</taxon>
        <taxon>Sar</taxon>
        <taxon>Stramenopiles</taxon>
        <taxon>Oomycota</taxon>
        <taxon>Peronosporomycetes</taxon>
        <taxon>Peronosporales</taxon>
        <taxon>Peronosporaceae</taxon>
        <taxon>Phytophthora</taxon>
    </lineage>
</organism>
<dbReference type="EMBL" id="AOFI03000132">
    <property type="protein sequence ID" value="KAF4320881.1"/>
    <property type="molecule type" value="Genomic_DNA"/>
</dbReference>
<evidence type="ECO:0000313" key="2">
    <source>
        <dbReference type="Proteomes" id="UP000702964"/>
    </source>
</evidence>
<reference evidence="1" key="2">
    <citation type="submission" date="2020-02" db="EMBL/GenBank/DDBJ databases">
        <authorList>
            <person name="Studholme D.J."/>
        </authorList>
    </citation>
    <scope>NUCLEOTIDE SEQUENCE</scope>
    <source>
        <strain evidence="1">00238/432</strain>
    </source>
</reference>
<comment type="caution">
    <text evidence="1">The sequence shown here is derived from an EMBL/GenBank/DDBJ whole genome shotgun (WGS) entry which is preliminary data.</text>
</comment>
<reference evidence="1" key="1">
    <citation type="journal article" date="2015" name="Genom Data">
        <title>Draft genome sequences of Phytophthora kernoviae and Phytophthora ramorum lineage EU2 from Scotland.</title>
        <authorList>
            <person name="Sambles C."/>
            <person name="Schlenzig A."/>
            <person name="O'Neill P."/>
            <person name="Grant M."/>
            <person name="Studholme D.J."/>
        </authorList>
    </citation>
    <scope>NUCLEOTIDE SEQUENCE</scope>
    <source>
        <strain evidence="1">00238/432</strain>
    </source>
</reference>
<dbReference type="AlphaFoldDB" id="A0A8J4S7J9"/>
<sequence length="129" mass="14846">MASQDVTRSFDAGHNDIKRLLRPHDDVDDGERAFGTEALKTLKNVLGIKPKYPVPDAKQLEMMVHHNDIAHPFFKVWLENNLSIGAVHKLVDTDNRVDTDKIVENYVRFKVIRGNRKITSTKIAREREK</sequence>
<evidence type="ECO:0000313" key="1">
    <source>
        <dbReference type="EMBL" id="KAF4320881.1"/>
    </source>
</evidence>
<name>A0A8J4S7J9_9STRA</name>